<dbReference type="GO" id="GO:0006508">
    <property type="term" value="P:proteolysis"/>
    <property type="evidence" value="ECO:0007669"/>
    <property type="project" value="InterPro"/>
</dbReference>
<keyword evidence="5" id="KW-1185">Reference proteome</keyword>
<keyword evidence="2" id="KW-0732">Signal</keyword>
<gene>
    <name evidence="4" type="ORF">AG1IA_09701</name>
</gene>
<evidence type="ECO:0000256" key="1">
    <source>
        <dbReference type="ARBA" id="ARBA00007447"/>
    </source>
</evidence>
<dbReference type="SUPFAM" id="SSF50630">
    <property type="entry name" value="Acid proteases"/>
    <property type="match status" value="1"/>
</dbReference>
<dbReference type="EMBL" id="AFRT01003826">
    <property type="protein sequence ID" value="ELU36268.1"/>
    <property type="molecule type" value="Genomic_DNA"/>
</dbReference>
<proteinExistence type="inferred from homology"/>
<dbReference type="PANTHER" id="PTHR47966:SF51">
    <property type="entry name" value="BETA-SITE APP-CLEAVING ENZYME, ISOFORM A-RELATED"/>
    <property type="match status" value="1"/>
</dbReference>
<dbReference type="PANTHER" id="PTHR47966">
    <property type="entry name" value="BETA-SITE APP-CLEAVING ENZYME, ISOFORM A-RELATED"/>
    <property type="match status" value="1"/>
</dbReference>
<dbReference type="InterPro" id="IPR033121">
    <property type="entry name" value="PEPTIDASE_A1"/>
</dbReference>
<name>L8WHM3_THACA</name>
<dbReference type="Gene3D" id="2.40.70.10">
    <property type="entry name" value="Acid Proteases"/>
    <property type="match status" value="2"/>
</dbReference>
<dbReference type="InterPro" id="IPR001461">
    <property type="entry name" value="Aspartic_peptidase_A1"/>
</dbReference>
<sequence length="488" mass="51982">MSPSALLLVLFAAFYASAAPSPSTGSIKINLSRHVLANGTPPRNVARLALAPSSEPLQDYYKGTDLQWYGAIQAGTPPQNFTVVFDTGSFSGEIPTASSTFYDYHRSSTENFGTGVGVDPSVRDSFLTLSAVRDIVAIAGLSAAKTDFYLITKQSSGFDRCIGAFPDMVTGMGYSADGTVFQNLVNQGLPAVFGMWLTPKSVGGAELTLGGIDNSKFSGPVTYIPVDPATQGFWQLVSSQYAVNGKTSAALKKTTHVIFDSGTSNVGVFGTQQVHSHNALVDCLPQGRHRGTVCAYGIACSKISSLTAKLDFTFTTTAGKAFNLTIPPQELNVGPFASDPSTCQTITTVFGIRQTRVWDSRRVIDGENSIRRLERKWKEIVLLHITVQDTAASAATVAMYHNINVAAYSVRLLLKRLYPLHNSISGCLPRKNSTSAADNECLLYGGLKSSGALWSAPVLGTSSLGSNRSGVLADKSESRSAPEIFRAV</sequence>
<dbReference type="PROSITE" id="PS51767">
    <property type="entry name" value="PEPTIDASE_A1"/>
    <property type="match status" value="1"/>
</dbReference>
<comment type="similarity">
    <text evidence="1">Belongs to the peptidase A1 family.</text>
</comment>
<dbReference type="InterPro" id="IPR021109">
    <property type="entry name" value="Peptidase_aspartic_dom_sf"/>
</dbReference>
<dbReference type="PRINTS" id="PR00792">
    <property type="entry name" value="PEPSIN"/>
</dbReference>
<evidence type="ECO:0000313" key="5">
    <source>
        <dbReference type="Proteomes" id="UP000011668"/>
    </source>
</evidence>
<evidence type="ECO:0000259" key="3">
    <source>
        <dbReference type="PROSITE" id="PS51767"/>
    </source>
</evidence>
<comment type="caution">
    <text evidence="4">The sequence shown here is derived from an EMBL/GenBank/DDBJ whole genome shotgun (WGS) entry which is preliminary data.</text>
</comment>
<reference evidence="4 5" key="1">
    <citation type="journal article" date="2013" name="Nat. Commun.">
        <title>The evolution and pathogenic mechanisms of the rice sheath blight pathogen.</title>
        <authorList>
            <person name="Zheng A."/>
            <person name="Lin R."/>
            <person name="Xu L."/>
            <person name="Qin P."/>
            <person name="Tang C."/>
            <person name="Ai P."/>
            <person name="Zhang D."/>
            <person name="Liu Y."/>
            <person name="Sun Z."/>
            <person name="Feng H."/>
            <person name="Wang Y."/>
            <person name="Chen Y."/>
            <person name="Liang X."/>
            <person name="Fu R."/>
            <person name="Li Q."/>
            <person name="Zhang J."/>
            <person name="Yu X."/>
            <person name="Xie Z."/>
            <person name="Ding L."/>
            <person name="Guan P."/>
            <person name="Tang J."/>
            <person name="Liang Y."/>
            <person name="Wang S."/>
            <person name="Deng Q."/>
            <person name="Li S."/>
            <person name="Zhu J."/>
            <person name="Wang L."/>
            <person name="Liu H."/>
            <person name="Li P."/>
        </authorList>
    </citation>
    <scope>NUCLEOTIDE SEQUENCE [LARGE SCALE GENOMIC DNA]</scope>
    <source>
        <strain evidence="5">AG-1 IA</strain>
    </source>
</reference>
<dbReference type="HOGENOM" id="CLU_559192_0_0_1"/>
<dbReference type="InterPro" id="IPR034164">
    <property type="entry name" value="Pepsin-like_dom"/>
</dbReference>
<accession>L8WHM3</accession>
<feature type="domain" description="Peptidase A1" evidence="3">
    <location>
        <begin position="68"/>
        <end position="374"/>
    </location>
</feature>
<dbReference type="GO" id="GO:0004190">
    <property type="term" value="F:aspartic-type endopeptidase activity"/>
    <property type="evidence" value="ECO:0007669"/>
    <property type="project" value="InterPro"/>
</dbReference>
<dbReference type="OrthoDB" id="771136at2759"/>
<evidence type="ECO:0000256" key="2">
    <source>
        <dbReference type="SAM" id="SignalP"/>
    </source>
</evidence>
<dbReference type="Proteomes" id="UP000011668">
    <property type="component" value="Unassembled WGS sequence"/>
</dbReference>
<dbReference type="STRING" id="983506.L8WHM3"/>
<dbReference type="Pfam" id="PF00026">
    <property type="entry name" value="Asp"/>
    <property type="match status" value="1"/>
</dbReference>
<dbReference type="AlphaFoldDB" id="L8WHM3"/>
<evidence type="ECO:0000313" key="4">
    <source>
        <dbReference type="EMBL" id="ELU36268.1"/>
    </source>
</evidence>
<feature type="chain" id="PRO_5003996717" evidence="2">
    <location>
        <begin position="19"/>
        <end position="488"/>
    </location>
</feature>
<dbReference type="OMA" id="DESHWTI"/>
<dbReference type="CDD" id="cd05471">
    <property type="entry name" value="pepsin_like"/>
    <property type="match status" value="1"/>
</dbReference>
<feature type="signal peptide" evidence="2">
    <location>
        <begin position="1"/>
        <end position="18"/>
    </location>
</feature>
<organism evidence="4 5">
    <name type="scientific">Thanatephorus cucumeris (strain AG1-IA)</name>
    <name type="common">Rice sheath blight fungus</name>
    <name type="synonym">Rhizoctonia solani</name>
    <dbReference type="NCBI Taxonomy" id="983506"/>
    <lineage>
        <taxon>Eukaryota</taxon>
        <taxon>Fungi</taxon>
        <taxon>Dikarya</taxon>
        <taxon>Basidiomycota</taxon>
        <taxon>Agaricomycotina</taxon>
        <taxon>Agaricomycetes</taxon>
        <taxon>Cantharellales</taxon>
        <taxon>Ceratobasidiaceae</taxon>
        <taxon>Rhizoctonia</taxon>
        <taxon>Rhizoctonia solani AG-1</taxon>
    </lineage>
</organism>
<protein>
    <submittedName>
        <fullName evidence="4">Asp domain-containing protein</fullName>
    </submittedName>
</protein>